<organism evidence="4 5">
    <name type="scientific">Sphaeroforma arctica JP610</name>
    <dbReference type="NCBI Taxonomy" id="667725"/>
    <lineage>
        <taxon>Eukaryota</taxon>
        <taxon>Ichthyosporea</taxon>
        <taxon>Ichthyophonida</taxon>
        <taxon>Sphaeroforma</taxon>
    </lineage>
</organism>
<reference evidence="4 5" key="1">
    <citation type="submission" date="2011-02" db="EMBL/GenBank/DDBJ databases">
        <title>The Genome Sequence of Sphaeroforma arctica JP610.</title>
        <authorList>
            <consortium name="The Broad Institute Genome Sequencing Platform"/>
            <person name="Russ C."/>
            <person name="Cuomo C."/>
            <person name="Young S.K."/>
            <person name="Zeng Q."/>
            <person name="Gargeya S."/>
            <person name="Alvarado L."/>
            <person name="Berlin A."/>
            <person name="Chapman S.B."/>
            <person name="Chen Z."/>
            <person name="Freedman E."/>
            <person name="Gellesch M."/>
            <person name="Goldberg J."/>
            <person name="Griggs A."/>
            <person name="Gujja S."/>
            <person name="Heilman E."/>
            <person name="Heiman D."/>
            <person name="Howarth C."/>
            <person name="Mehta T."/>
            <person name="Neiman D."/>
            <person name="Pearson M."/>
            <person name="Roberts A."/>
            <person name="Saif S."/>
            <person name="Shea T."/>
            <person name="Shenoy N."/>
            <person name="Sisk P."/>
            <person name="Stolte C."/>
            <person name="Sykes S."/>
            <person name="White J."/>
            <person name="Yandava C."/>
            <person name="Burger G."/>
            <person name="Gray M.W."/>
            <person name="Holland P.W.H."/>
            <person name="King N."/>
            <person name="Lang F.B.F."/>
            <person name="Roger A.J."/>
            <person name="Ruiz-Trillo I."/>
            <person name="Haas B."/>
            <person name="Nusbaum C."/>
            <person name="Birren B."/>
        </authorList>
    </citation>
    <scope>NUCLEOTIDE SEQUENCE [LARGE SCALE GENOMIC DNA]</scope>
    <source>
        <strain evidence="4 5">JP610</strain>
    </source>
</reference>
<evidence type="ECO:0000259" key="3">
    <source>
        <dbReference type="Pfam" id="PF14791"/>
    </source>
</evidence>
<proteinExistence type="predicted"/>
<dbReference type="RefSeq" id="XP_014156199.1">
    <property type="nucleotide sequence ID" value="XM_014300724.1"/>
</dbReference>
<dbReference type="InterPro" id="IPR029398">
    <property type="entry name" value="PolB_thumb"/>
</dbReference>
<dbReference type="SUPFAM" id="SSF81301">
    <property type="entry name" value="Nucleotidyltransferase"/>
    <property type="match status" value="1"/>
</dbReference>
<dbReference type="EMBL" id="KQ241939">
    <property type="protein sequence ID" value="KNC82297.1"/>
    <property type="molecule type" value="Genomic_DNA"/>
</dbReference>
<dbReference type="GO" id="GO:0016779">
    <property type="term" value="F:nucleotidyltransferase activity"/>
    <property type="evidence" value="ECO:0007669"/>
    <property type="project" value="UniProtKB-KW"/>
</dbReference>
<gene>
    <name evidence="4" type="ORF">SARC_05416</name>
</gene>
<dbReference type="Pfam" id="PF14791">
    <property type="entry name" value="DNA_pol_B_thumb"/>
    <property type="match status" value="1"/>
</dbReference>
<keyword evidence="5" id="KW-1185">Reference proteome</keyword>
<dbReference type="GeneID" id="25905920"/>
<dbReference type="InterPro" id="IPR037160">
    <property type="entry name" value="DNA_Pol_thumb_sf"/>
</dbReference>
<evidence type="ECO:0000313" key="4">
    <source>
        <dbReference type="EMBL" id="KNC82297.1"/>
    </source>
</evidence>
<dbReference type="InterPro" id="IPR043519">
    <property type="entry name" value="NT_sf"/>
</dbReference>
<keyword evidence="1" id="KW-0808">Transferase</keyword>
<keyword evidence="2" id="KW-0548">Nucleotidyltransferase</keyword>
<accession>A0A0L0FZM4</accession>
<evidence type="ECO:0000256" key="2">
    <source>
        <dbReference type="ARBA" id="ARBA00022695"/>
    </source>
</evidence>
<dbReference type="Proteomes" id="UP000054560">
    <property type="component" value="Unassembled WGS sequence"/>
</dbReference>
<feature type="domain" description="DNA polymerase beta thumb" evidence="3">
    <location>
        <begin position="34"/>
        <end position="104"/>
    </location>
</feature>
<protein>
    <recommendedName>
        <fullName evidence="3">DNA polymerase beta thumb domain-containing protein</fullName>
    </recommendedName>
</protein>
<dbReference type="Gene3D" id="3.30.210.10">
    <property type="entry name" value="DNA polymerase, thumb domain"/>
    <property type="match status" value="1"/>
</dbReference>
<dbReference type="AlphaFoldDB" id="A0A0L0FZM4"/>
<evidence type="ECO:0000313" key="5">
    <source>
        <dbReference type="Proteomes" id="UP000054560"/>
    </source>
</evidence>
<evidence type="ECO:0000256" key="1">
    <source>
        <dbReference type="ARBA" id="ARBA00022679"/>
    </source>
</evidence>
<name>A0A0L0FZM4_9EUKA</name>
<sequence length="105" mass="11956">MCQNTNHCLPYHIPFKQPTNRQSKEHAEQEACSLLFYTGPAEHNYDIAKEAQEQGICLFPRESEVLPQCQFGTDMGIEGCTDGVISEAGIYELLNVDYVRPEDRF</sequence>